<organism evidence="1 2">
    <name type="scientific">Escherichia coli</name>
    <dbReference type="NCBI Taxonomy" id="562"/>
    <lineage>
        <taxon>Bacteria</taxon>
        <taxon>Pseudomonadati</taxon>
        <taxon>Pseudomonadota</taxon>
        <taxon>Gammaproteobacteria</taxon>
        <taxon>Enterobacterales</taxon>
        <taxon>Enterobacteriaceae</taxon>
        <taxon>Escherichia</taxon>
    </lineage>
</organism>
<protein>
    <submittedName>
        <fullName evidence="1">Uncharacterized protein</fullName>
    </submittedName>
</protein>
<sequence length="82" mass="9617">MMRGFFAQMAAVINYHPERDRFIRTLPDAERQVLNAIVVCRHQLIAMLVTEQNRLYPAHPQSKKNINIIKALEDEHPHPEPF</sequence>
<evidence type="ECO:0000313" key="2">
    <source>
        <dbReference type="Proteomes" id="UP000184277"/>
    </source>
</evidence>
<gene>
    <name evidence="1" type="ORF">BK383_12870</name>
</gene>
<proteinExistence type="predicted"/>
<dbReference type="EMBL" id="MOKI01000025">
    <property type="protein sequence ID" value="OJR54431.1"/>
    <property type="molecule type" value="Genomic_DNA"/>
</dbReference>
<dbReference type="Proteomes" id="UP000184277">
    <property type="component" value="Unassembled WGS sequence"/>
</dbReference>
<name>A0A8E2KR98_ECOLX</name>
<dbReference type="AlphaFoldDB" id="A0A8E2KR98"/>
<comment type="caution">
    <text evidence="1">The sequence shown here is derived from an EMBL/GenBank/DDBJ whole genome shotgun (WGS) entry which is preliminary data.</text>
</comment>
<evidence type="ECO:0000313" key="1">
    <source>
        <dbReference type="EMBL" id="OJR54431.1"/>
    </source>
</evidence>
<accession>A0A8E2KR98</accession>
<reference evidence="1 2" key="1">
    <citation type="submission" date="2016-10" db="EMBL/GenBank/DDBJ databases">
        <title>Comprehensive resistome analysis reveals the prevalence of NDM and MCR-1 in Chinese poultry production.</title>
        <authorList>
            <person name="Wang Y."/>
            <person name="Zhang R."/>
            <person name="Li J."/>
            <person name="Wu Z."/>
            <person name="Wenjuan Y."/>
            <person name="Schwarz S."/>
            <person name="Tyrrell J."/>
            <person name="Zheng Y."/>
            <person name="Wang S."/>
            <person name="Shen Z."/>
            <person name="Liu Z."/>
            <person name="Lei L."/>
            <person name="Li M."/>
            <person name="Zhang Q."/>
            <person name="Wu C."/>
            <person name="Zhang Q."/>
            <person name="Wu Y."/>
            <person name="Walsh T."/>
            <person name="Shen J."/>
        </authorList>
    </citation>
    <scope>NUCLEOTIDE SEQUENCE [LARGE SCALE GENOMIC DNA]</scope>
    <source>
        <strain evidence="1 2">570</strain>
    </source>
</reference>